<dbReference type="InterPro" id="IPR002731">
    <property type="entry name" value="ATPase_BadF"/>
</dbReference>
<dbReference type="InterPro" id="IPR052519">
    <property type="entry name" value="Euk-type_GlcNAc_Kinase"/>
</dbReference>
<dbReference type="InterPro" id="IPR043129">
    <property type="entry name" value="ATPase_NBD"/>
</dbReference>
<protein>
    <submittedName>
        <fullName evidence="2">BadF-type ATPase</fullName>
    </submittedName>
</protein>
<keyword evidence="3" id="KW-1185">Reference proteome</keyword>
<dbReference type="Gene3D" id="3.30.420.40">
    <property type="match status" value="2"/>
</dbReference>
<evidence type="ECO:0000259" key="1">
    <source>
        <dbReference type="Pfam" id="PF01869"/>
    </source>
</evidence>
<evidence type="ECO:0000313" key="2">
    <source>
        <dbReference type="EMBL" id="SFK09549.1"/>
    </source>
</evidence>
<reference evidence="3" key="1">
    <citation type="submission" date="2016-10" db="EMBL/GenBank/DDBJ databases">
        <authorList>
            <person name="Varghese N."/>
            <person name="Submissions S."/>
        </authorList>
    </citation>
    <scope>NUCLEOTIDE SEQUENCE [LARGE SCALE GENOMIC DNA]</scope>
    <source>
        <strain evidence="3">CGMCC 1.3704</strain>
    </source>
</reference>
<gene>
    <name evidence="2" type="ORF">SAMN04487936_10778</name>
</gene>
<evidence type="ECO:0000313" key="3">
    <source>
        <dbReference type="Proteomes" id="UP000183557"/>
    </source>
</evidence>
<accession>A0A1I3WQU7</accession>
<dbReference type="PANTHER" id="PTHR43190">
    <property type="entry name" value="N-ACETYL-D-GLUCOSAMINE KINASE"/>
    <property type="match status" value="1"/>
</dbReference>
<feature type="domain" description="ATPase BadF/BadG/BcrA/BcrD type" evidence="1">
    <location>
        <begin position="5"/>
        <end position="310"/>
    </location>
</feature>
<dbReference type="SUPFAM" id="SSF53067">
    <property type="entry name" value="Actin-like ATPase domain"/>
    <property type="match status" value="2"/>
</dbReference>
<dbReference type="EMBL" id="FOSB01000007">
    <property type="protein sequence ID" value="SFK09549.1"/>
    <property type="molecule type" value="Genomic_DNA"/>
</dbReference>
<dbReference type="CDD" id="cd24007">
    <property type="entry name" value="ASKHA_NBD_eukNAGK-like"/>
    <property type="match status" value="1"/>
</dbReference>
<organism evidence="2 3">
    <name type="scientific">Halobacillus dabanensis</name>
    <dbReference type="NCBI Taxonomy" id="240302"/>
    <lineage>
        <taxon>Bacteria</taxon>
        <taxon>Bacillati</taxon>
        <taxon>Bacillota</taxon>
        <taxon>Bacilli</taxon>
        <taxon>Bacillales</taxon>
        <taxon>Bacillaceae</taxon>
        <taxon>Halobacillus</taxon>
    </lineage>
</organism>
<proteinExistence type="predicted"/>
<dbReference type="RefSeq" id="WP_075037005.1">
    <property type="nucleotide sequence ID" value="NZ_FOSB01000007.1"/>
</dbReference>
<sequence length="324" mass="34544">MSYVIGIDGGGTKTTCLFLEADRDTLPSDPKMITGKGSNPHVIGFEGTGIRLVSLLKAGMEHYSISPSEVVSIGCCLAGVGRSEDEAEMARVLKNSFFNFKFSENYDLFIGSDSLAALKGALAPEAGEGILIIAGTGSNAIGIDQNGDIHRCGGWGHLLGDEGSGYYLSLKALSSVAKEADGRGPGTLITPILLKELQLDEPEQLIRYIYKRPQEKHEIARLAQCVIEASDQKDEVAIGILEEAAEELVLHVESLFQKSFKDTTPVMAAGSIFTHSCIVKQHFIEGIQRKGLGVFRDPYGPPEFGAALLAKSVIGTRKGGDGDG</sequence>
<dbReference type="Proteomes" id="UP000183557">
    <property type="component" value="Unassembled WGS sequence"/>
</dbReference>
<dbReference type="Pfam" id="PF01869">
    <property type="entry name" value="BcrAD_BadFG"/>
    <property type="match status" value="1"/>
</dbReference>
<name>A0A1I3WQU7_HALDA</name>
<dbReference type="OrthoDB" id="9772633at2"/>
<dbReference type="AlphaFoldDB" id="A0A1I3WQU7"/>
<dbReference type="PANTHER" id="PTHR43190:SF3">
    <property type="entry name" value="N-ACETYL-D-GLUCOSAMINE KINASE"/>
    <property type="match status" value="1"/>
</dbReference>